<dbReference type="GO" id="GO:0010411">
    <property type="term" value="P:xyloglucan metabolic process"/>
    <property type="evidence" value="ECO:0007669"/>
    <property type="project" value="TreeGrafter"/>
</dbReference>
<dbReference type="CDD" id="cd15482">
    <property type="entry name" value="Sialidase_non-viral"/>
    <property type="match status" value="1"/>
</dbReference>
<dbReference type="PANTHER" id="PTHR43739">
    <property type="entry name" value="XYLOGLUCANASE (EUROFUNG)"/>
    <property type="match status" value="1"/>
</dbReference>
<feature type="non-terminal residue" evidence="1">
    <location>
        <position position="1"/>
    </location>
</feature>
<dbReference type="InterPro" id="IPR052025">
    <property type="entry name" value="Xyloglucanase_GH74"/>
</dbReference>
<name>A0A956NFF3_UNCEI</name>
<accession>A0A956NFF3</accession>
<dbReference type="EMBL" id="JAGQHS010000126">
    <property type="protein sequence ID" value="MCA9757886.1"/>
    <property type="molecule type" value="Genomic_DNA"/>
</dbReference>
<proteinExistence type="predicted"/>
<evidence type="ECO:0008006" key="3">
    <source>
        <dbReference type="Google" id="ProtNLM"/>
    </source>
</evidence>
<dbReference type="PANTHER" id="PTHR43739:SF5">
    <property type="entry name" value="EXO-ALPHA-SIALIDASE"/>
    <property type="match status" value="1"/>
</dbReference>
<evidence type="ECO:0000313" key="2">
    <source>
        <dbReference type="Proteomes" id="UP000739538"/>
    </source>
</evidence>
<reference evidence="1" key="2">
    <citation type="journal article" date="2021" name="Microbiome">
        <title>Successional dynamics and alternative stable states in a saline activated sludge microbial community over 9 years.</title>
        <authorList>
            <person name="Wang Y."/>
            <person name="Ye J."/>
            <person name="Ju F."/>
            <person name="Liu L."/>
            <person name="Boyd J.A."/>
            <person name="Deng Y."/>
            <person name="Parks D.H."/>
            <person name="Jiang X."/>
            <person name="Yin X."/>
            <person name="Woodcroft B.J."/>
            <person name="Tyson G.W."/>
            <person name="Hugenholtz P."/>
            <person name="Polz M.F."/>
            <person name="Zhang T."/>
        </authorList>
    </citation>
    <scope>NUCLEOTIDE SEQUENCE</scope>
    <source>
        <strain evidence="1">HKST-UBA02</strain>
    </source>
</reference>
<reference evidence="1" key="1">
    <citation type="submission" date="2020-04" db="EMBL/GenBank/DDBJ databases">
        <authorList>
            <person name="Zhang T."/>
        </authorList>
    </citation>
    <scope>NUCLEOTIDE SEQUENCE</scope>
    <source>
        <strain evidence="1">HKST-UBA02</strain>
    </source>
</reference>
<organism evidence="1 2">
    <name type="scientific">Eiseniibacteriota bacterium</name>
    <dbReference type="NCBI Taxonomy" id="2212470"/>
    <lineage>
        <taxon>Bacteria</taxon>
        <taxon>Candidatus Eiseniibacteriota</taxon>
    </lineage>
</organism>
<comment type="caution">
    <text evidence="1">The sequence shown here is derived from an EMBL/GenBank/DDBJ whole genome shotgun (WGS) entry which is preliminary data.</text>
</comment>
<protein>
    <recommendedName>
        <fullName evidence="3">T9SS type A sorting domain-containing protein</fullName>
    </recommendedName>
</protein>
<gene>
    <name evidence="1" type="ORF">KDA27_18995</name>
</gene>
<dbReference type="Gene3D" id="2.130.10.10">
    <property type="entry name" value="YVTN repeat-like/Quinoprotein amine dehydrogenase"/>
    <property type="match status" value="4"/>
</dbReference>
<dbReference type="AlphaFoldDB" id="A0A956NFF3"/>
<dbReference type="SUPFAM" id="SSF110296">
    <property type="entry name" value="Oligoxyloglucan reducing end-specific cellobiohydrolase"/>
    <property type="match status" value="2"/>
</dbReference>
<sequence>GVGVWKSTDAGSSWYETSITYDRSITNGYYFVKARPEDGVVYAGSRDSLSMSTDFGETWTTLLTEEITDVAFDPGTQRMYAIQRNGSNRGILVSTDGGATWVNKFNDGSNTSRGRIVVSRSNRNILYALLGSSDDNGWYGVLRSNDRGETWTVTNSDHDLTNGKQSFIHQALAIRPNDPNTVIVGGVQLMRSTDGGVTFTRIDSGNVPHADNLGAIWDPVAPGRLWVWGDGGVWRSPDNGDNWIALSNDFRNFQIYDIGTSASSASVDVLFGGAQDNGIQRRISGGTEWENVNSGDGMVCLVHRADPNYVFATIQNGTHFRSTDGGATFETMETGLSDEDGIRVTPKVADPNDPETMFTSTKTQIFRATNASTCTTCWSSVDNTGQSAVSLAVSPVDGNIVWAVMEDGTVRRSSDGGSSFSQVADLSSSGTPTQIAAHPADSARAFVTLSGYGTGVHVLTTGNDGATWFDRTTNLPDVPVNAIAIPQDHHAVYVATDVGVYSTTNQGDSWEPYGTDLPFAIVTDLEIHEASGVLVASTFGRGAWVVNLPATSNVDDEGTPVASNLLLAAPVPNPVADVCTFRFAAHSEVPVNLDVFDVGGRLVEHVASAGSGDGAVREVVWDASQVAPGVYFAALRAGEARVVRKVTVAGR</sequence>
<evidence type="ECO:0000313" key="1">
    <source>
        <dbReference type="EMBL" id="MCA9757886.1"/>
    </source>
</evidence>
<dbReference type="Proteomes" id="UP000739538">
    <property type="component" value="Unassembled WGS sequence"/>
</dbReference>
<dbReference type="InterPro" id="IPR015943">
    <property type="entry name" value="WD40/YVTN_repeat-like_dom_sf"/>
</dbReference>